<gene>
    <name evidence="4" type="ORF">GCM10009118_00170</name>
</gene>
<dbReference type="CDD" id="cd13438">
    <property type="entry name" value="SPFH_eoslipins_u2"/>
    <property type="match status" value="1"/>
</dbReference>
<organism evidence="4 5">
    <name type="scientific">Wandonia haliotis</name>
    <dbReference type="NCBI Taxonomy" id="574963"/>
    <lineage>
        <taxon>Bacteria</taxon>
        <taxon>Pseudomonadati</taxon>
        <taxon>Bacteroidota</taxon>
        <taxon>Flavobacteriia</taxon>
        <taxon>Flavobacteriales</taxon>
        <taxon>Crocinitomicaceae</taxon>
        <taxon>Wandonia</taxon>
    </lineage>
</organism>
<dbReference type="Gene3D" id="3.30.479.30">
    <property type="entry name" value="Band 7 domain"/>
    <property type="match status" value="1"/>
</dbReference>
<sequence>MKRVKISSLKIGLIYKNENFNRVTLEGNHWLGFNETIRSYDRLKIYETLPDMELVSKNKVFSENTCEINVRENEIALIFVRNHFNQVLTTGSYFYFKGNTDIQVQIHDLNSTEEITSIDTAILRKQSVIHHVAIYKVESYEKGLLFQNGKYIKELSGGSFAYWLGSKSLELLKIDLRNTQMDISGQELLTKDKAAVRINFQLEYRVTDCFKALLENKDYLKQLYSKGQLALREFIGTLTLDELLESKEKVATSVLGALQPSTDALGVSITDAGIRDIILPGEVREIMNQVLIAEKRAQVNVIARREETASTRTMLNTAKLMEENEVLMKLKEMEYIEKIADKIGEIKLSSGSAVIDQLAKILTK</sequence>
<accession>A0ABN1MK41</accession>
<feature type="domain" description="Band 7" evidence="3">
    <location>
        <begin position="132"/>
        <end position="291"/>
    </location>
</feature>
<evidence type="ECO:0000313" key="5">
    <source>
        <dbReference type="Proteomes" id="UP001501126"/>
    </source>
</evidence>
<dbReference type="InterPro" id="IPR036013">
    <property type="entry name" value="Band_7/SPFH_dom_sf"/>
</dbReference>
<keyword evidence="5" id="KW-1185">Reference proteome</keyword>
<comment type="subcellular location">
    <subcellularLocation>
        <location evidence="1">Membrane</location>
        <topology evidence="1">Single-pass membrane protein</topology>
    </subcellularLocation>
</comment>
<dbReference type="InterPro" id="IPR001107">
    <property type="entry name" value="Band_7"/>
</dbReference>
<dbReference type="EMBL" id="BAAAFH010000001">
    <property type="protein sequence ID" value="GAA0873609.1"/>
    <property type="molecule type" value="Genomic_DNA"/>
</dbReference>
<evidence type="ECO:0000256" key="1">
    <source>
        <dbReference type="ARBA" id="ARBA00004167"/>
    </source>
</evidence>
<dbReference type="SUPFAM" id="SSF117892">
    <property type="entry name" value="Band 7/SPFH domain"/>
    <property type="match status" value="1"/>
</dbReference>
<evidence type="ECO:0000256" key="2">
    <source>
        <dbReference type="ARBA" id="ARBA00008164"/>
    </source>
</evidence>
<dbReference type="PRINTS" id="PR00721">
    <property type="entry name" value="STOMATIN"/>
</dbReference>
<dbReference type="SMART" id="SM00244">
    <property type="entry name" value="PHB"/>
    <property type="match status" value="1"/>
</dbReference>
<comment type="similarity">
    <text evidence="2">Belongs to the band 7/mec-2 family.</text>
</comment>
<reference evidence="4 5" key="1">
    <citation type="journal article" date="2019" name="Int. J. Syst. Evol. Microbiol.">
        <title>The Global Catalogue of Microorganisms (GCM) 10K type strain sequencing project: providing services to taxonomists for standard genome sequencing and annotation.</title>
        <authorList>
            <consortium name="The Broad Institute Genomics Platform"/>
            <consortium name="The Broad Institute Genome Sequencing Center for Infectious Disease"/>
            <person name="Wu L."/>
            <person name="Ma J."/>
        </authorList>
    </citation>
    <scope>NUCLEOTIDE SEQUENCE [LARGE SCALE GENOMIC DNA]</scope>
    <source>
        <strain evidence="4 5">JCM 16083</strain>
    </source>
</reference>
<dbReference type="Pfam" id="PF01145">
    <property type="entry name" value="Band_7"/>
    <property type="match status" value="1"/>
</dbReference>
<protein>
    <submittedName>
        <fullName evidence="4">Slipin family protein</fullName>
    </submittedName>
</protein>
<dbReference type="RefSeq" id="WP_343783809.1">
    <property type="nucleotide sequence ID" value="NZ_BAAAFH010000001.1"/>
</dbReference>
<evidence type="ECO:0000259" key="3">
    <source>
        <dbReference type="SMART" id="SM00244"/>
    </source>
</evidence>
<comment type="caution">
    <text evidence="4">The sequence shown here is derived from an EMBL/GenBank/DDBJ whole genome shotgun (WGS) entry which is preliminary data.</text>
</comment>
<dbReference type="InterPro" id="IPR043202">
    <property type="entry name" value="Band-7_stomatin-like"/>
</dbReference>
<dbReference type="Proteomes" id="UP001501126">
    <property type="component" value="Unassembled WGS sequence"/>
</dbReference>
<dbReference type="PANTHER" id="PTHR10264:SF83">
    <property type="entry name" value="BLL5629 PROTEIN"/>
    <property type="match status" value="1"/>
</dbReference>
<name>A0ABN1MK41_9FLAO</name>
<dbReference type="InterPro" id="IPR001972">
    <property type="entry name" value="Stomatin_HflK_fam"/>
</dbReference>
<proteinExistence type="inferred from homology"/>
<dbReference type="PANTHER" id="PTHR10264">
    <property type="entry name" value="BAND 7 PROTEIN-RELATED"/>
    <property type="match status" value="1"/>
</dbReference>
<evidence type="ECO:0000313" key="4">
    <source>
        <dbReference type="EMBL" id="GAA0873609.1"/>
    </source>
</evidence>